<reference evidence="1 2" key="1">
    <citation type="submission" date="2020-08" db="EMBL/GenBank/DDBJ databases">
        <title>Genomic Encyclopedia of Type Strains, Phase IV (KMG-V): Genome sequencing to study the core and pangenomes of soil and plant-associated prokaryotes.</title>
        <authorList>
            <person name="Whitman W."/>
        </authorList>
    </citation>
    <scope>NUCLEOTIDE SEQUENCE [LARGE SCALE GENOMIC DNA]</scope>
    <source>
        <strain evidence="1 2">SRMrh-85</strain>
    </source>
</reference>
<name>A0ABR6FM69_9BURK</name>
<gene>
    <name evidence="1" type="ORF">FHX59_002957</name>
</gene>
<keyword evidence="2" id="KW-1185">Reference proteome</keyword>
<proteinExistence type="predicted"/>
<protein>
    <submittedName>
        <fullName evidence="1">Uncharacterized protein</fullName>
    </submittedName>
</protein>
<evidence type="ECO:0000313" key="1">
    <source>
        <dbReference type="EMBL" id="MBB2928535.1"/>
    </source>
</evidence>
<organism evidence="1 2">
    <name type="scientific">Paraburkholderia silvatlantica</name>
    <dbReference type="NCBI Taxonomy" id="321895"/>
    <lineage>
        <taxon>Bacteria</taxon>
        <taxon>Pseudomonadati</taxon>
        <taxon>Pseudomonadota</taxon>
        <taxon>Betaproteobacteria</taxon>
        <taxon>Burkholderiales</taxon>
        <taxon>Burkholderiaceae</taxon>
        <taxon>Paraburkholderia</taxon>
    </lineage>
</organism>
<comment type="caution">
    <text evidence="1">The sequence shown here is derived from an EMBL/GenBank/DDBJ whole genome shotgun (WGS) entry which is preliminary data.</text>
</comment>
<accession>A0ABR6FM69</accession>
<dbReference type="RefSeq" id="WP_110387628.1">
    <property type="nucleotide sequence ID" value="NZ_JACHVZ010000007.1"/>
</dbReference>
<dbReference type="EMBL" id="JACHVZ010000007">
    <property type="protein sequence ID" value="MBB2928535.1"/>
    <property type="molecule type" value="Genomic_DNA"/>
</dbReference>
<dbReference type="Proteomes" id="UP000533533">
    <property type="component" value="Unassembled WGS sequence"/>
</dbReference>
<sequence length="166" mass="19841">MEDLYKKLAEKNKEIQTTHKQGMEFYSHRHTVKALVKMRWRYREVVAFYYESVPDCAKVDERDRLNNKQLLKKMSEWNTKGYIEPERVNSEIEKIKAAGGVQAEQKSITVFSEHKIGDFLRYYKDWKGQYPTSDVTEQLKAHYDKLRDKMSLDGIMLEWKKEHEGV</sequence>
<evidence type="ECO:0000313" key="2">
    <source>
        <dbReference type="Proteomes" id="UP000533533"/>
    </source>
</evidence>